<protein>
    <submittedName>
        <fullName evidence="3">Uncharacterized protein</fullName>
    </submittedName>
</protein>
<keyword evidence="2" id="KW-0812">Transmembrane</keyword>
<keyword evidence="2" id="KW-0472">Membrane</keyword>
<proteinExistence type="predicted"/>
<evidence type="ECO:0000256" key="2">
    <source>
        <dbReference type="SAM" id="Phobius"/>
    </source>
</evidence>
<accession>A0A518DC64</accession>
<dbReference type="OrthoDB" id="303647at2"/>
<reference evidence="3 4" key="1">
    <citation type="submission" date="2019-02" db="EMBL/GenBank/DDBJ databases">
        <title>Deep-cultivation of Planctomycetes and their phenomic and genomic characterization uncovers novel biology.</title>
        <authorList>
            <person name="Wiegand S."/>
            <person name="Jogler M."/>
            <person name="Boedeker C."/>
            <person name="Pinto D."/>
            <person name="Vollmers J."/>
            <person name="Rivas-Marin E."/>
            <person name="Kohn T."/>
            <person name="Peeters S.H."/>
            <person name="Heuer A."/>
            <person name="Rast P."/>
            <person name="Oberbeckmann S."/>
            <person name="Bunk B."/>
            <person name="Jeske O."/>
            <person name="Meyerdierks A."/>
            <person name="Storesund J.E."/>
            <person name="Kallscheuer N."/>
            <person name="Luecker S."/>
            <person name="Lage O.M."/>
            <person name="Pohl T."/>
            <person name="Merkel B.J."/>
            <person name="Hornburger P."/>
            <person name="Mueller R.-W."/>
            <person name="Bruemmer F."/>
            <person name="Labrenz M."/>
            <person name="Spormann A.M."/>
            <person name="Op den Camp H."/>
            <person name="Overmann J."/>
            <person name="Amann R."/>
            <person name="Jetten M.S.M."/>
            <person name="Mascher T."/>
            <person name="Medema M.H."/>
            <person name="Devos D.P."/>
            <person name="Kaster A.-K."/>
            <person name="Ovreas L."/>
            <person name="Rohde M."/>
            <person name="Galperin M.Y."/>
            <person name="Jogler C."/>
        </authorList>
    </citation>
    <scope>NUCLEOTIDE SEQUENCE [LARGE SCALE GENOMIC DNA]</scope>
    <source>
        <strain evidence="3 4">Pla175</strain>
    </source>
</reference>
<name>A0A518DC64_9BACT</name>
<dbReference type="KEGG" id="pnd:Pla175_24540"/>
<dbReference type="Proteomes" id="UP000317429">
    <property type="component" value="Chromosome"/>
</dbReference>
<evidence type="ECO:0000256" key="1">
    <source>
        <dbReference type="SAM" id="MobiDB-lite"/>
    </source>
</evidence>
<feature type="region of interest" description="Disordered" evidence="1">
    <location>
        <begin position="146"/>
        <end position="171"/>
    </location>
</feature>
<feature type="transmembrane region" description="Helical" evidence="2">
    <location>
        <begin position="99"/>
        <end position="121"/>
    </location>
</feature>
<organism evidence="3 4">
    <name type="scientific">Pirellulimonas nuda</name>
    <dbReference type="NCBI Taxonomy" id="2528009"/>
    <lineage>
        <taxon>Bacteria</taxon>
        <taxon>Pseudomonadati</taxon>
        <taxon>Planctomycetota</taxon>
        <taxon>Planctomycetia</taxon>
        <taxon>Pirellulales</taxon>
        <taxon>Lacipirellulaceae</taxon>
        <taxon>Pirellulimonas</taxon>
    </lineage>
</organism>
<dbReference type="AlphaFoldDB" id="A0A518DC64"/>
<keyword evidence="2" id="KW-1133">Transmembrane helix</keyword>
<evidence type="ECO:0000313" key="3">
    <source>
        <dbReference type="EMBL" id="QDU89068.1"/>
    </source>
</evidence>
<sequence length="171" mass="18761">MNRTPRMLLLSFMLLLASVGCEDDRVTQVAREAADRQAAQNEAMASVTRESAEATRQIVAVHGDLQAERRELSGGWNELEAERRQIAAQRRTDSALAMAVRGTGVVLIVLLTLGVAVILLLGQRQDDGNQELVALVVRESLRSGSPLPELLRGDSTQRLSPRLHHHPEENA</sequence>
<dbReference type="PROSITE" id="PS51257">
    <property type="entry name" value="PROKAR_LIPOPROTEIN"/>
    <property type="match status" value="1"/>
</dbReference>
<dbReference type="EMBL" id="CP036291">
    <property type="protein sequence ID" value="QDU89068.1"/>
    <property type="molecule type" value="Genomic_DNA"/>
</dbReference>
<gene>
    <name evidence="3" type="ORF">Pla175_24540</name>
</gene>
<keyword evidence="4" id="KW-1185">Reference proteome</keyword>
<evidence type="ECO:0000313" key="4">
    <source>
        <dbReference type="Proteomes" id="UP000317429"/>
    </source>
</evidence>
<dbReference type="RefSeq" id="WP_145284843.1">
    <property type="nucleotide sequence ID" value="NZ_CP036291.1"/>
</dbReference>